<dbReference type="InterPro" id="IPR036597">
    <property type="entry name" value="Fido-like_dom_sf"/>
</dbReference>
<dbReference type="Proteomes" id="UP000287996">
    <property type="component" value="Unassembled WGS sequence"/>
</dbReference>
<name>A0A432ZTH2_9GAMM</name>
<dbReference type="PANTHER" id="PTHR35810">
    <property type="entry name" value="CYTOPLASMIC PROTEIN-RELATED"/>
    <property type="match status" value="1"/>
</dbReference>
<dbReference type="Pfam" id="PF02661">
    <property type="entry name" value="Fic"/>
    <property type="match status" value="1"/>
</dbReference>
<dbReference type="RefSeq" id="WP_126840582.1">
    <property type="nucleotide sequence ID" value="NZ_PIQH01000001.1"/>
</dbReference>
<dbReference type="Gene3D" id="1.20.120.1870">
    <property type="entry name" value="Fic/DOC protein, Fido domain"/>
    <property type="match status" value="1"/>
</dbReference>
<dbReference type="PANTHER" id="PTHR35810:SF1">
    <property type="entry name" value="CYTOPLASMIC PROTEIN"/>
    <property type="match status" value="1"/>
</dbReference>
<accession>A0A432ZTH2</accession>
<evidence type="ECO:0000313" key="2">
    <source>
        <dbReference type="EMBL" id="RUO81235.1"/>
    </source>
</evidence>
<keyword evidence="3" id="KW-1185">Reference proteome</keyword>
<dbReference type="AlphaFoldDB" id="A0A432ZTH2"/>
<dbReference type="InterPro" id="IPR003812">
    <property type="entry name" value="Fido"/>
</dbReference>
<comment type="caution">
    <text evidence="2">The sequence shown here is derived from an EMBL/GenBank/DDBJ whole genome shotgun (WGS) entry which is preliminary data.</text>
</comment>
<reference evidence="2 3" key="1">
    <citation type="journal article" date="2011" name="Front. Microbiol.">
        <title>Genomic signatures of strain selection and enhancement in Bacillus atrophaeus var. globigii, a historical biowarfare simulant.</title>
        <authorList>
            <person name="Gibbons H.S."/>
            <person name="Broomall S.M."/>
            <person name="McNew L.A."/>
            <person name="Daligault H."/>
            <person name="Chapman C."/>
            <person name="Bruce D."/>
            <person name="Karavis M."/>
            <person name="Krepps M."/>
            <person name="McGregor P.A."/>
            <person name="Hong C."/>
            <person name="Park K.H."/>
            <person name="Akmal A."/>
            <person name="Feldman A."/>
            <person name="Lin J.S."/>
            <person name="Chang W.E."/>
            <person name="Higgs B.W."/>
            <person name="Demirev P."/>
            <person name="Lindquist J."/>
            <person name="Liem A."/>
            <person name="Fochler E."/>
            <person name="Read T.D."/>
            <person name="Tapia R."/>
            <person name="Johnson S."/>
            <person name="Bishop-Lilly K.A."/>
            <person name="Detter C."/>
            <person name="Han C."/>
            <person name="Sozhamannan S."/>
            <person name="Rosenzweig C.N."/>
            <person name="Skowronski E.W."/>
        </authorList>
    </citation>
    <scope>NUCLEOTIDE SEQUENCE [LARGE SCALE GENOMIC DNA]</scope>
    <source>
        <strain evidence="2 3">CC-PW-9</strain>
    </source>
</reference>
<feature type="domain" description="Fido" evidence="1">
    <location>
        <begin position="191"/>
        <end position="317"/>
    </location>
</feature>
<dbReference type="InterPro" id="IPR011204">
    <property type="entry name" value="Virulence_RhuM-like"/>
</dbReference>
<protein>
    <recommendedName>
        <fullName evidence="1">Fido domain-containing protein</fullName>
    </recommendedName>
</protein>
<dbReference type="Pfam" id="PF13310">
    <property type="entry name" value="Virulence_RhuM"/>
    <property type="match status" value="1"/>
</dbReference>
<sequence length="329" mass="37261">MTNSIEIYQADDGKLELNVTLENETVWLTQLQMVELFGRDQSVLSRHIRNVFKDGELSEKSNMQKMHIAGSDKPVAFYSLDVIISVGYRVKSQRGVQFRQWANSILKQHLIEGYTINQRRLQERGVEFEQAIALLSRTLANRQLVSDEGEAVLAVINDYARSWSLLQGYDEQSLSSLTNKQTDMQALDLDQVLAAIAELKRTLINKGEATELFGQLRGDGLASALATIEQGFADELFYPNVASRAAHLLYFVIKNHPLADGNKRTGSFLFLWYLRVNQHLLAKPVEHLINDNTLVALALLVAESLPDQKELMIRLVEHFIMLKTDDKSD</sequence>
<evidence type="ECO:0000259" key="1">
    <source>
        <dbReference type="PROSITE" id="PS51459"/>
    </source>
</evidence>
<proteinExistence type="predicted"/>
<dbReference type="InterPro" id="IPR053737">
    <property type="entry name" value="Type_II_TA_Toxin"/>
</dbReference>
<dbReference type="PROSITE" id="PS51459">
    <property type="entry name" value="FIDO"/>
    <property type="match status" value="1"/>
</dbReference>
<dbReference type="OrthoDB" id="9802752at2"/>
<dbReference type="SUPFAM" id="SSF140931">
    <property type="entry name" value="Fic-like"/>
    <property type="match status" value="1"/>
</dbReference>
<dbReference type="EMBL" id="PIQH01000001">
    <property type="protein sequence ID" value="RUO81235.1"/>
    <property type="molecule type" value="Genomic_DNA"/>
</dbReference>
<organism evidence="2 3">
    <name type="scientific">Idiomarina tyrosinivorans</name>
    <dbReference type="NCBI Taxonomy" id="1445662"/>
    <lineage>
        <taxon>Bacteria</taxon>
        <taxon>Pseudomonadati</taxon>
        <taxon>Pseudomonadota</taxon>
        <taxon>Gammaproteobacteria</taxon>
        <taxon>Alteromonadales</taxon>
        <taxon>Idiomarinaceae</taxon>
        <taxon>Idiomarina</taxon>
    </lineage>
</organism>
<gene>
    <name evidence="2" type="ORF">CWI84_00245</name>
</gene>
<evidence type="ECO:0000313" key="3">
    <source>
        <dbReference type="Proteomes" id="UP000287996"/>
    </source>
</evidence>